<dbReference type="OrthoDB" id="663319at2"/>
<dbReference type="AlphaFoldDB" id="A0A1M5EMQ5"/>
<evidence type="ECO:0000256" key="1">
    <source>
        <dbReference type="SAM" id="MobiDB-lite"/>
    </source>
</evidence>
<name>A0A1M5EMQ5_9BACT</name>
<dbReference type="RefSeq" id="WP_072836686.1">
    <property type="nucleotide sequence ID" value="NZ_FQUU01000019.1"/>
</dbReference>
<organism evidence="2 3">
    <name type="scientific">Flavisolibacter ginsengisoli DSM 18119</name>
    <dbReference type="NCBI Taxonomy" id="1121884"/>
    <lineage>
        <taxon>Bacteria</taxon>
        <taxon>Pseudomonadati</taxon>
        <taxon>Bacteroidota</taxon>
        <taxon>Chitinophagia</taxon>
        <taxon>Chitinophagales</taxon>
        <taxon>Chitinophagaceae</taxon>
        <taxon>Flavisolibacter</taxon>
    </lineage>
</organism>
<sequence length="245" mass="28440">MNTSSHTTLESLKIQAGYAEISDFFSAYSLAQARKYLQKILKASNANRSSGMNPSAILYFFERLQQLYAASMLIHQSGLQREAAIITPTEDNAPDLANYPQYCGWHFRRAPWYYTPRSLSEKEYFNPYKVFKKLEAYASEETWKFIFHELQDYTFLKGSFSDAGDNYNILDIYILLNKLLEACHIIEVRAIIELDGRPRPKWKNDEMQKAAIETSNENPGCEKKLNSDLNHKERETQNNTEYIQA</sequence>
<evidence type="ECO:0000313" key="2">
    <source>
        <dbReference type="EMBL" id="SHF80312.1"/>
    </source>
</evidence>
<accession>A0A1M5EMQ5</accession>
<feature type="compositionally biased region" description="Basic and acidic residues" evidence="1">
    <location>
        <begin position="220"/>
        <end position="236"/>
    </location>
</feature>
<keyword evidence="3" id="KW-1185">Reference proteome</keyword>
<reference evidence="2 3" key="1">
    <citation type="submission" date="2016-11" db="EMBL/GenBank/DDBJ databases">
        <authorList>
            <person name="Jaros S."/>
            <person name="Januszkiewicz K."/>
            <person name="Wedrychowicz H."/>
        </authorList>
    </citation>
    <scope>NUCLEOTIDE SEQUENCE [LARGE SCALE GENOMIC DNA]</scope>
    <source>
        <strain evidence="2 3">DSM 18119</strain>
    </source>
</reference>
<evidence type="ECO:0000313" key="3">
    <source>
        <dbReference type="Proteomes" id="UP000184048"/>
    </source>
</evidence>
<gene>
    <name evidence="2" type="ORF">SAMN02745131_03559</name>
</gene>
<protein>
    <submittedName>
        <fullName evidence="2">Uncharacterized protein</fullName>
    </submittedName>
</protein>
<dbReference type="Proteomes" id="UP000184048">
    <property type="component" value="Unassembled WGS sequence"/>
</dbReference>
<proteinExistence type="predicted"/>
<dbReference type="EMBL" id="FQUU01000019">
    <property type="protein sequence ID" value="SHF80312.1"/>
    <property type="molecule type" value="Genomic_DNA"/>
</dbReference>
<feature type="region of interest" description="Disordered" evidence="1">
    <location>
        <begin position="212"/>
        <end position="245"/>
    </location>
</feature>